<dbReference type="PANTHER" id="PTHR30237">
    <property type="entry name" value="MURAMOYLTETRAPEPTIDE CARBOXYPEPTIDASE"/>
    <property type="match status" value="1"/>
</dbReference>
<dbReference type="AlphaFoldDB" id="A0A447TD89"/>
<feature type="domain" description="LD-carboxypeptidase C-terminal" evidence="5">
    <location>
        <begin position="104"/>
        <end position="187"/>
    </location>
</feature>
<dbReference type="GO" id="GO:0106415">
    <property type="term" value="F:muramoyltetrapeptide carboxypeptidase activity"/>
    <property type="evidence" value="ECO:0007669"/>
    <property type="project" value="UniProtKB-EC"/>
</dbReference>
<dbReference type="GO" id="GO:0008236">
    <property type="term" value="F:serine-type peptidase activity"/>
    <property type="evidence" value="ECO:0007669"/>
    <property type="project" value="UniProtKB-KW"/>
</dbReference>
<keyword evidence="6" id="KW-0378">Hydrolase</keyword>
<accession>A0A447TD89</accession>
<dbReference type="InterPro" id="IPR027461">
    <property type="entry name" value="Carboxypeptidase_A_C_sf"/>
</dbReference>
<name>A0A447TD89_CHRVL</name>
<evidence type="ECO:0000256" key="3">
    <source>
        <dbReference type="ARBA" id="ARBA00022825"/>
    </source>
</evidence>
<dbReference type="Proteomes" id="UP000275777">
    <property type="component" value="Chromosome"/>
</dbReference>
<protein>
    <submittedName>
        <fullName evidence="6">Murein tetrapeptide carboxypeptidase</fullName>
        <ecNumber evidence="6">3.4.17.13</ecNumber>
    </submittedName>
</protein>
<feature type="compositionally biased region" description="Basic residues" evidence="4">
    <location>
        <begin position="69"/>
        <end position="91"/>
    </location>
</feature>
<dbReference type="EC" id="3.4.17.13" evidence="6"/>
<dbReference type="InterPro" id="IPR003507">
    <property type="entry name" value="S66_fam"/>
</dbReference>
<evidence type="ECO:0000256" key="4">
    <source>
        <dbReference type="SAM" id="MobiDB-lite"/>
    </source>
</evidence>
<dbReference type="PANTHER" id="PTHR30237:SF2">
    <property type="entry name" value="MUREIN TETRAPEPTIDE CARBOXYPEPTIDASE"/>
    <property type="match status" value="1"/>
</dbReference>
<dbReference type="Gene3D" id="3.50.30.60">
    <property type="entry name" value="LD-carboxypeptidase A C-terminal domain-like"/>
    <property type="match status" value="1"/>
</dbReference>
<dbReference type="EMBL" id="LR134182">
    <property type="protein sequence ID" value="VEB42797.1"/>
    <property type="molecule type" value="Genomic_DNA"/>
</dbReference>
<reference evidence="6 7" key="1">
    <citation type="submission" date="2018-12" db="EMBL/GenBank/DDBJ databases">
        <authorList>
            <consortium name="Pathogen Informatics"/>
        </authorList>
    </citation>
    <scope>NUCLEOTIDE SEQUENCE [LARGE SCALE GENOMIC DNA]</scope>
    <source>
        <strain evidence="6 7">NCTC9695</strain>
    </source>
</reference>
<dbReference type="SUPFAM" id="SSF141986">
    <property type="entry name" value="LD-carboxypeptidase A C-terminal domain-like"/>
    <property type="match status" value="1"/>
</dbReference>
<dbReference type="Pfam" id="PF17676">
    <property type="entry name" value="Peptidase_S66C"/>
    <property type="match status" value="1"/>
</dbReference>
<dbReference type="GO" id="GO:0006508">
    <property type="term" value="P:proteolysis"/>
    <property type="evidence" value="ECO:0007669"/>
    <property type="project" value="UniProtKB-KW"/>
</dbReference>
<keyword evidence="3" id="KW-0720">Serine protease</keyword>
<keyword evidence="1 6" id="KW-0121">Carboxypeptidase</keyword>
<proteinExistence type="predicted"/>
<feature type="region of interest" description="Disordered" evidence="4">
    <location>
        <begin position="196"/>
        <end position="243"/>
    </location>
</feature>
<keyword evidence="2" id="KW-0645">Protease</keyword>
<sequence>MRLLPKLIWRDWRAAQGVRSLLIGYSDSARSNWPCWPRPAPAASPARCSAISQRRAERLCRQRIHRRHLHAAARPAHRRPPAAGQRRRHFLGRQPQRALQPGRTPYLPDIKGGLLFLEDVGEQPYRIERMLQQLHLAGVLAKQKAIFLGDFSMQRHVDVYDPHYNFDAVVAELRRISGVPVFTACPLATSPPRPRCRWASRPLPGGGRRRDAAIPRLPDGGRLHHPDPGADGRASGLKIMPDA</sequence>
<feature type="compositionally biased region" description="Basic and acidic residues" evidence="4">
    <location>
        <begin position="208"/>
        <end position="230"/>
    </location>
</feature>
<evidence type="ECO:0000256" key="1">
    <source>
        <dbReference type="ARBA" id="ARBA00022645"/>
    </source>
</evidence>
<evidence type="ECO:0000313" key="6">
    <source>
        <dbReference type="EMBL" id="VEB42797.1"/>
    </source>
</evidence>
<gene>
    <name evidence="6" type="primary">ldcA_2</name>
    <name evidence="6" type="ORF">NCTC9695_03248</name>
</gene>
<dbReference type="InterPro" id="IPR040921">
    <property type="entry name" value="Peptidase_S66C"/>
</dbReference>
<feature type="region of interest" description="Disordered" evidence="4">
    <location>
        <begin position="69"/>
        <end position="103"/>
    </location>
</feature>
<evidence type="ECO:0000256" key="2">
    <source>
        <dbReference type="ARBA" id="ARBA00022670"/>
    </source>
</evidence>
<organism evidence="6 7">
    <name type="scientific">Chromobacterium violaceum</name>
    <dbReference type="NCBI Taxonomy" id="536"/>
    <lineage>
        <taxon>Bacteria</taxon>
        <taxon>Pseudomonadati</taxon>
        <taxon>Pseudomonadota</taxon>
        <taxon>Betaproteobacteria</taxon>
        <taxon>Neisseriales</taxon>
        <taxon>Chromobacteriaceae</taxon>
        <taxon>Chromobacterium</taxon>
    </lineage>
</organism>
<evidence type="ECO:0000259" key="5">
    <source>
        <dbReference type="Pfam" id="PF17676"/>
    </source>
</evidence>
<evidence type="ECO:0000313" key="7">
    <source>
        <dbReference type="Proteomes" id="UP000275777"/>
    </source>
</evidence>